<protein>
    <recommendedName>
        <fullName evidence="3">RacP protein</fullName>
    </recommendedName>
</protein>
<evidence type="ECO:0000313" key="2">
    <source>
        <dbReference type="Proteomes" id="UP000295258"/>
    </source>
</evidence>
<proteinExistence type="predicted"/>
<accession>A0A4R4UCM8</accession>
<dbReference type="AlphaFoldDB" id="A0A4R4UCM8"/>
<evidence type="ECO:0008006" key="3">
    <source>
        <dbReference type="Google" id="ProtNLM"/>
    </source>
</evidence>
<sequence length="149" mass="16178">MASSTPGRGQRDRVPTNVCGERVRMALMGARPAGLTTRQLVAATALSPYQVRRGILWIKEVAAREHLTPLVYTAKGGYRFPADSADWVAYEKSQFAASLTRISRLLDGTITPHAMKYPDDKWARFVLAQATSLQSTLDMLANGSAPVGG</sequence>
<keyword evidence="2" id="KW-1185">Reference proteome</keyword>
<dbReference type="Proteomes" id="UP000295258">
    <property type="component" value="Unassembled WGS sequence"/>
</dbReference>
<organism evidence="1 2">
    <name type="scientific">Nonomuraea deserti</name>
    <dbReference type="NCBI Taxonomy" id="1848322"/>
    <lineage>
        <taxon>Bacteria</taxon>
        <taxon>Bacillati</taxon>
        <taxon>Actinomycetota</taxon>
        <taxon>Actinomycetes</taxon>
        <taxon>Streptosporangiales</taxon>
        <taxon>Streptosporangiaceae</taxon>
        <taxon>Nonomuraea</taxon>
    </lineage>
</organism>
<comment type="caution">
    <text evidence="1">The sequence shown here is derived from an EMBL/GenBank/DDBJ whole genome shotgun (WGS) entry which is preliminary data.</text>
</comment>
<gene>
    <name evidence="1" type="ORF">E1292_47665</name>
</gene>
<dbReference type="EMBL" id="SMKO01000287">
    <property type="protein sequence ID" value="TDC86624.1"/>
    <property type="molecule type" value="Genomic_DNA"/>
</dbReference>
<reference evidence="1 2" key="1">
    <citation type="submission" date="2019-03" db="EMBL/GenBank/DDBJ databases">
        <title>Draft genome sequences of novel Actinobacteria.</title>
        <authorList>
            <person name="Sahin N."/>
            <person name="Ay H."/>
            <person name="Saygin H."/>
        </authorList>
    </citation>
    <scope>NUCLEOTIDE SEQUENCE [LARGE SCALE GENOMIC DNA]</scope>
    <source>
        <strain evidence="1 2">KC310</strain>
    </source>
</reference>
<name>A0A4R4UCM8_9ACTN</name>
<evidence type="ECO:0000313" key="1">
    <source>
        <dbReference type="EMBL" id="TDC86624.1"/>
    </source>
</evidence>